<dbReference type="PIRSF" id="PIRSF038991">
    <property type="entry name" value="Protein_AbrB"/>
    <property type="match status" value="1"/>
</dbReference>
<feature type="transmembrane region" description="Helical" evidence="1">
    <location>
        <begin position="79"/>
        <end position="101"/>
    </location>
</feature>
<keyword evidence="1" id="KW-0472">Membrane</keyword>
<feature type="transmembrane region" description="Helical" evidence="1">
    <location>
        <begin position="6"/>
        <end position="37"/>
    </location>
</feature>
<evidence type="ECO:0000313" key="2">
    <source>
        <dbReference type="EMBL" id="RKD71161.1"/>
    </source>
</evidence>
<dbReference type="PANTHER" id="PTHR38457:SF1">
    <property type="entry name" value="REGULATOR ABRB-RELATED"/>
    <property type="match status" value="1"/>
</dbReference>
<dbReference type="GO" id="GO:0010468">
    <property type="term" value="P:regulation of gene expression"/>
    <property type="evidence" value="ECO:0007669"/>
    <property type="project" value="InterPro"/>
</dbReference>
<feature type="transmembrane region" description="Helical" evidence="1">
    <location>
        <begin position="175"/>
        <end position="195"/>
    </location>
</feature>
<dbReference type="NCBIfam" id="TIGR03082">
    <property type="entry name" value="Gneg_AbrB_dup"/>
    <property type="match status" value="2"/>
</dbReference>
<keyword evidence="1" id="KW-0812">Transmembrane</keyword>
<feature type="transmembrane region" description="Helical" evidence="1">
    <location>
        <begin position="49"/>
        <end position="67"/>
    </location>
</feature>
<dbReference type="PANTHER" id="PTHR38457">
    <property type="entry name" value="REGULATOR ABRB-RELATED"/>
    <property type="match status" value="1"/>
</dbReference>
<dbReference type="GO" id="GO:0016020">
    <property type="term" value="C:membrane"/>
    <property type="evidence" value="ECO:0007669"/>
    <property type="project" value="InterPro"/>
</dbReference>
<evidence type="ECO:0000313" key="3">
    <source>
        <dbReference type="Proteomes" id="UP000285120"/>
    </source>
</evidence>
<keyword evidence="1" id="KW-1133">Transmembrane helix</keyword>
<accession>A0A419UZS1</accession>
<dbReference type="EMBL" id="RAPK01000010">
    <property type="protein sequence ID" value="RKD71161.1"/>
    <property type="molecule type" value="Genomic_DNA"/>
</dbReference>
<organism evidence="2 3">
    <name type="scientific">Sinobaca qinghaiensis</name>
    <dbReference type="NCBI Taxonomy" id="342944"/>
    <lineage>
        <taxon>Bacteria</taxon>
        <taxon>Bacillati</taxon>
        <taxon>Bacillota</taxon>
        <taxon>Bacilli</taxon>
        <taxon>Bacillales</taxon>
        <taxon>Sporolactobacillaceae</taxon>
        <taxon>Sinobaca</taxon>
    </lineage>
</organism>
<reference evidence="2 3" key="1">
    <citation type="submission" date="2018-09" db="EMBL/GenBank/DDBJ databases">
        <title>Genomic Encyclopedia of Archaeal and Bacterial Type Strains, Phase II (KMG-II): from individual species to whole genera.</title>
        <authorList>
            <person name="Goeker M."/>
        </authorList>
    </citation>
    <scope>NUCLEOTIDE SEQUENCE [LARGE SCALE GENOMIC DNA]</scope>
    <source>
        <strain evidence="2 3">DSM 17008</strain>
    </source>
</reference>
<feature type="transmembrane region" description="Helical" evidence="1">
    <location>
        <begin position="257"/>
        <end position="281"/>
    </location>
</feature>
<feature type="transmembrane region" description="Helical" evidence="1">
    <location>
        <begin position="314"/>
        <end position="334"/>
    </location>
</feature>
<dbReference type="InterPro" id="IPR007820">
    <property type="entry name" value="AbrB_fam"/>
</dbReference>
<dbReference type="RefSeq" id="WP_170146926.1">
    <property type="nucleotide sequence ID" value="NZ_RAPK01000010.1"/>
</dbReference>
<dbReference type="InterPro" id="IPR017516">
    <property type="entry name" value="AbrB_dup"/>
</dbReference>
<proteinExistence type="predicted"/>
<sequence length="346" mass="37204">MWQKGLFITAAIAVGSLFSAAGVPAGWLFGALLAGIFTGLFIKRFTFEGWPFQAALALVGVNIGFLMDTELFAVLPAYIMPLIVTLSITLMMGLVFGMLMYRWTSLDVKTAFFCCVPGGASEVISVSRDYGADDRIVAAFHTARITFFVFLIPLSAAVFYPEAASGGTPADTGVWNPFIGFPMLLFIVVLVIILNKYVKIPGGALLYALIFGFIIGNWIVPGFAPPGYAAGVGQALIGAMVGIRFDRETLVRVKSIGLPSLGILQCFLLLSLLLAGLFTLMTPLPYITSLLSTVPAGAAEMSSTAFALQLEPTLVSALHIIRVIVLFLLLPFLVKWIDRMILKNEG</sequence>
<feature type="transmembrane region" description="Helical" evidence="1">
    <location>
        <begin position="145"/>
        <end position="163"/>
    </location>
</feature>
<feature type="transmembrane region" description="Helical" evidence="1">
    <location>
        <begin position="226"/>
        <end position="245"/>
    </location>
</feature>
<keyword evidence="3" id="KW-1185">Reference proteome</keyword>
<protein>
    <recommendedName>
        <fullName evidence="4">Ammonia monooxygenase</fullName>
    </recommendedName>
</protein>
<evidence type="ECO:0000256" key="1">
    <source>
        <dbReference type="SAM" id="Phobius"/>
    </source>
</evidence>
<dbReference type="AlphaFoldDB" id="A0A419UZS1"/>
<dbReference type="Proteomes" id="UP000285120">
    <property type="component" value="Unassembled WGS sequence"/>
</dbReference>
<gene>
    <name evidence="2" type="ORF">ATL39_2556</name>
</gene>
<comment type="caution">
    <text evidence="2">The sequence shown here is derived from an EMBL/GenBank/DDBJ whole genome shotgun (WGS) entry which is preliminary data.</text>
</comment>
<feature type="transmembrane region" description="Helical" evidence="1">
    <location>
        <begin position="202"/>
        <end position="220"/>
    </location>
</feature>
<dbReference type="Pfam" id="PF05145">
    <property type="entry name" value="AbrB"/>
    <property type="match status" value="1"/>
</dbReference>
<name>A0A419UZS1_9BACL</name>
<evidence type="ECO:0008006" key="4">
    <source>
        <dbReference type="Google" id="ProtNLM"/>
    </source>
</evidence>